<dbReference type="InterPro" id="IPR043147">
    <property type="entry name" value="Penicillin_amidase_A-knob"/>
</dbReference>
<keyword evidence="4" id="KW-0865">Zymogen</keyword>
<dbReference type="InterPro" id="IPR029055">
    <property type="entry name" value="Ntn_hydrolases_N"/>
</dbReference>
<dbReference type="InterPro" id="IPR043146">
    <property type="entry name" value="Penicillin_amidase_N_B-knob"/>
</dbReference>
<dbReference type="Proteomes" id="UP000234845">
    <property type="component" value="Unassembled WGS sequence"/>
</dbReference>
<keyword evidence="2" id="KW-0732">Signal</keyword>
<dbReference type="SUPFAM" id="SSF56235">
    <property type="entry name" value="N-terminal nucleophile aminohydrolases (Ntn hydrolases)"/>
    <property type="match status" value="1"/>
</dbReference>
<dbReference type="PANTHER" id="PTHR34218">
    <property type="entry name" value="PEPTIDASE S45 PENICILLIN AMIDASE"/>
    <property type="match status" value="1"/>
</dbReference>
<evidence type="ECO:0000256" key="3">
    <source>
        <dbReference type="ARBA" id="ARBA00022801"/>
    </source>
</evidence>
<dbReference type="EMBL" id="PKLZ01000016">
    <property type="protein sequence ID" value="PLW81163.1"/>
    <property type="molecule type" value="Genomic_DNA"/>
</dbReference>
<name>A0A2N5XYE7_9GAMM</name>
<dbReference type="Gene3D" id="2.30.120.10">
    <property type="match status" value="1"/>
</dbReference>
<reference evidence="6" key="1">
    <citation type="submission" date="2017-11" db="EMBL/GenBank/DDBJ databases">
        <title>The draft genome sequence of Chromatocurvus sp. F02.</title>
        <authorList>
            <person name="Du Z.-J."/>
            <person name="Chang Y.-Q."/>
        </authorList>
    </citation>
    <scope>NUCLEOTIDE SEQUENCE [LARGE SCALE GENOMIC DNA]</scope>
    <source>
        <strain evidence="6">F02</strain>
    </source>
</reference>
<dbReference type="InterPro" id="IPR002692">
    <property type="entry name" value="S45"/>
</dbReference>
<organism evidence="5 6">
    <name type="scientific">Kineobactrum sediminis</name>
    <dbReference type="NCBI Taxonomy" id="1905677"/>
    <lineage>
        <taxon>Bacteria</taxon>
        <taxon>Pseudomonadati</taxon>
        <taxon>Pseudomonadota</taxon>
        <taxon>Gammaproteobacteria</taxon>
        <taxon>Cellvibrionales</taxon>
        <taxon>Halieaceae</taxon>
        <taxon>Kineobactrum</taxon>
    </lineage>
</organism>
<evidence type="ECO:0000256" key="1">
    <source>
        <dbReference type="ARBA" id="ARBA00006586"/>
    </source>
</evidence>
<dbReference type="GO" id="GO:0016811">
    <property type="term" value="F:hydrolase activity, acting on carbon-nitrogen (but not peptide) bonds, in linear amides"/>
    <property type="evidence" value="ECO:0007669"/>
    <property type="project" value="InterPro"/>
</dbReference>
<keyword evidence="3" id="KW-0378">Hydrolase</keyword>
<evidence type="ECO:0000313" key="5">
    <source>
        <dbReference type="EMBL" id="PLW81163.1"/>
    </source>
</evidence>
<sequence>MSRAGLAPCRHYVRCLCAAKDYNSVMLRSSQELNNKRLVMFKHSLTIVVVSALLVACSDSDDSAPAPQPEPEPSLIYSAEVRRTDFGIPHITADDWGSLGYGFGYAYAQDNFCIAMREIVFASGRSTELMGEGMGSVESDFLFRFLNGNKDDFAEEFVSELPPFARELAEGYTQGMNRYLEETGVANLPAGELGCRDAEWVFAFDSIDLFLLLRREALRGSSEQGIFRRALLATTGPALVADSAPGVDLDEAARALSDAAAELRDLDRGSNGLALGRDATRDGSGMLLGNPHQPWFGAGAWYQAHLTLPGTYDVAGAALHGFPFIGIGFNRDVAWTHTVSLANRFSLFELKLNPDNLLQYDYDGEWRDIVPEVITIQVKLPDGTLEDRQQTFYVSQYGPVINLKGVSPALDGWPMFNGSVLAFRDANLLTGIRGIEQWINKGQATSIDDYVAALQSIGNPVFHEIAADRTGEAFYGELSAVPFITQEQIDRCVNGVVGPLLASATTNVILSLDGSDPTCEWGEDPEAPPGTNLYGASQLPQLRTTDYVGNSNNSYWLSDANNPLEGFPSVMGPVGHEGQQQFLRTRLGHLMVAERKAGTDGLDPEPLFDLESLKGMMYANRVYGAELVMDDILVICATDAAVSVLPACNVLANWDRKVNLDSMGAQVFTEFWSIIRGQLGNSFQNIVQSDEFWAQDYDVSDPLNTPAGIDISIPANHDRVIAALASATSRLQAASVALDAPWSEVQVLERNGVRVPIHGGTGNMGVYGAISAGLSEGGYINPRAGNSYIQAVTWDETECPIADVILVPSQSTDPESPYFSDQTELYSNKEWVRFPFCESDIAAAQIGETLLLQE</sequence>
<evidence type="ECO:0000313" key="6">
    <source>
        <dbReference type="Proteomes" id="UP000234845"/>
    </source>
</evidence>
<comment type="caution">
    <text evidence="5">The sequence shown here is derived from an EMBL/GenBank/DDBJ whole genome shotgun (WGS) entry which is preliminary data.</text>
</comment>
<dbReference type="AlphaFoldDB" id="A0A2N5XYE7"/>
<evidence type="ECO:0000256" key="2">
    <source>
        <dbReference type="ARBA" id="ARBA00022729"/>
    </source>
</evidence>
<dbReference type="Gene3D" id="3.60.20.10">
    <property type="entry name" value="Glutamine Phosphoribosylpyrophosphate, subunit 1, domain 1"/>
    <property type="match status" value="1"/>
</dbReference>
<dbReference type="GO" id="GO:0017000">
    <property type="term" value="P:antibiotic biosynthetic process"/>
    <property type="evidence" value="ECO:0007669"/>
    <property type="project" value="InterPro"/>
</dbReference>
<protein>
    <recommendedName>
        <fullName evidence="7">Acylase</fullName>
    </recommendedName>
</protein>
<dbReference type="PANTHER" id="PTHR34218:SF3">
    <property type="entry name" value="ACYL-HOMOSERINE LACTONE ACYLASE PVDQ"/>
    <property type="match status" value="1"/>
</dbReference>
<proteinExistence type="inferred from homology"/>
<comment type="similarity">
    <text evidence="1">Belongs to the peptidase S45 family.</text>
</comment>
<dbReference type="Pfam" id="PF01804">
    <property type="entry name" value="Penicil_amidase"/>
    <property type="match status" value="1"/>
</dbReference>
<gene>
    <name evidence="5" type="ORF">CWI75_17150</name>
</gene>
<evidence type="ECO:0000256" key="4">
    <source>
        <dbReference type="ARBA" id="ARBA00023145"/>
    </source>
</evidence>
<dbReference type="Gene3D" id="1.10.1400.10">
    <property type="match status" value="1"/>
</dbReference>
<dbReference type="Gene3D" id="1.10.439.10">
    <property type="entry name" value="Penicillin Amidohydrolase, domain 1"/>
    <property type="match status" value="1"/>
</dbReference>
<keyword evidence="6" id="KW-1185">Reference proteome</keyword>
<evidence type="ECO:0008006" key="7">
    <source>
        <dbReference type="Google" id="ProtNLM"/>
    </source>
</evidence>
<dbReference type="InterPro" id="IPR023343">
    <property type="entry name" value="Penicillin_amidase_dom1"/>
</dbReference>
<accession>A0A2N5XYE7</accession>